<dbReference type="STRING" id="1618665.UY55_C0001G0191"/>
<dbReference type="Pfam" id="PF04070">
    <property type="entry name" value="DUF378"/>
    <property type="match status" value="1"/>
</dbReference>
<evidence type="ECO:0000313" key="2">
    <source>
        <dbReference type="EMBL" id="KKW15437.1"/>
    </source>
</evidence>
<feature type="transmembrane region" description="Helical" evidence="1">
    <location>
        <begin position="7"/>
        <end position="29"/>
    </location>
</feature>
<protein>
    <recommendedName>
        <fullName evidence="4">DUF378 domain-containing protein</fullName>
    </recommendedName>
</protein>
<organism evidence="2 3">
    <name type="scientific">Candidatus Jorgensenbacteria bacterium GW2011_GWB1_50_10</name>
    <dbReference type="NCBI Taxonomy" id="1618665"/>
    <lineage>
        <taxon>Bacteria</taxon>
        <taxon>Candidatus Joergenseniibacteriota</taxon>
    </lineage>
</organism>
<name>A0A0G1YK92_9BACT</name>
<sequence length="73" mass="7730">MKALHKVAFVLLVIGGLNWLLTAFGWNVVAYLGDTLATVVYVLVGLSAIYLVATHGKDCRWCMKGGMGGGMGT</sequence>
<comment type="caution">
    <text evidence="2">The sequence shown here is derived from an EMBL/GenBank/DDBJ whole genome shotgun (WGS) entry which is preliminary data.</text>
</comment>
<dbReference type="EMBL" id="LCQK01000001">
    <property type="protein sequence ID" value="KKW15437.1"/>
    <property type="molecule type" value="Genomic_DNA"/>
</dbReference>
<feature type="transmembrane region" description="Helical" evidence="1">
    <location>
        <begin position="35"/>
        <end position="53"/>
    </location>
</feature>
<dbReference type="InterPro" id="IPR007211">
    <property type="entry name" value="DUF378"/>
</dbReference>
<evidence type="ECO:0000256" key="1">
    <source>
        <dbReference type="SAM" id="Phobius"/>
    </source>
</evidence>
<keyword evidence="1" id="KW-0812">Transmembrane</keyword>
<dbReference type="AlphaFoldDB" id="A0A0G1YK92"/>
<keyword evidence="1" id="KW-1133">Transmembrane helix</keyword>
<accession>A0A0G1YK92</accession>
<evidence type="ECO:0000313" key="3">
    <source>
        <dbReference type="Proteomes" id="UP000034224"/>
    </source>
</evidence>
<proteinExistence type="predicted"/>
<gene>
    <name evidence="2" type="ORF">UY55_C0001G0191</name>
</gene>
<dbReference type="Proteomes" id="UP000034224">
    <property type="component" value="Unassembled WGS sequence"/>
</dbReference>
<evidence type="ECO:0008006" key="4">
    <source>
        <dbReference type="Google" id="ProtNLM"/>
    </source>
</evidence>
<keyword evidence="1" id="KW-0472">Membrane</keyword>
<reference evidence="2 3" key="1">
    <citation type="journal article" date="2015" name="Nature">
        <title>rRNA introns, odd ribosomes, and small enigmatic genomes across a large radiation of phyla.</title>
        <authorList>
            <person name="Brown C.T."/>
            <person name="Hug L.A."/>
            <person name="Thomas B.C."/>
            <person name="Sharon I."/>
            <person name="Castelle C.J."/>
            <person name="Singh A."/>
            <person name="Wilkins M.J."/>
            <person name="Williams K.H."/>
            <person name="Banfield J.F."/>
        </authorList>
    </citation>
    <scope>NUCLEOTIDE SEQUENCE [LARGE SCALE GENOMIC DNA]</scope>
</reference>